<dbReference type="NCBIfam" id="TIGR04085">
    <property type="entry name" value="rSAM_more_4Fe4S"/>
    <property type="match status" value="1"/>
</dbReference>
<dbReference type="EMBL" id="FNZX01000007">
    <property type="protein sequence ID" value="SEK61756.1"/>
    <property type="molecule type" value="Genomic_DNA"/>
</dbReference>
<dbReference type="InterPro" id="IPR017200">
    <property type="entry name" value="PqqE-like"/>
</dbReference>
<evidence type="ECO:0000256" key="6">
    <source>
        <dbReference type="ARBA" id="ARBA00023014"/>
    </source>
</evidence>
<keyword evidence="3" id="KW-0949">S-adenosyl-L-methionine</keyword>
<evidence type="ECO:0000256" key="5">
    <source>
        <dbReference type="ARBA" id="ARBA00023004"/>
    </source>
</evidence>
<dbReference type="InterPro" id="IPR023885">
    <property type="entry name" value="4Fe4S-binding_SPASM_dom"/>
</dbReference>
<dbReference type="SMART" id="SM00729">
    <property type="entry name" value="Elp3"/>
    <property type="match status" value="1"/>
</dbReference>
<evidence type="ECO:0000313" key="8">
    <source>
        <dbReference type="EMBL" id="SEK61756.1"/>
    </source>
</evidence>
<dbReference type="SFLD" id="SFLDG01067">
    <property type="entry name" value="SPASM/twitch_domain_containing"/>
    <property type="match status" value="1"/>
</dbReference>
<protein>
    <submittedName>
        <fullName evidence="8">Radical SAM additional 4Fe4S-binding SPASM domain-containing protein</fullName>
    </submittedName>
</protein>
<dbReference type="PROSITE" id="PS51918">
    <property type="entry name" value="RADICAL_SAM"/>
    <property type="match status" value="1"/>
</dbReference>
<dbReference type="Proteomes" id="UP000182321">
    <property type="component" value="Unassembled WGS sequence"/>
</dbReference>
<dbReference type="Gene3D" id="3.20.20.70">
    <property type="entry name" value="Aldolase class I"/>
    <property type="match status" value="1"/>
</dbReference>
<dbReference type="PANTHER" id="PTHR11228">
    <property type="entry name" value="RADICAL SAM DOMAIN PROTEIN"/>
    <property type="match status" value="1"/>
</dbReference>
<dbReference type="Pfam" id="PF13186">
    <property type="entry name" value="SPASM"/>
    <property type="match status" value="1"/>
</dbReference>
<dbReference type="InterPro" id="IPR013785">
    <property type="entry name" value="Aldolase_TIM"/>
</dbReference>
<evidence type="ECO:0000313" key="9">
    <source>
        <dbReference type="Proteomes" id="UP000182321"/>
    </source>
</evidence>
<organism evidence="8 9">
    <name type="scientific">Pseudobutyrivibrio ruminis</name>
    <dbReference type="NCBI Taxonomy" id="46206"/>
    <lineage>
        <taxon>Bacteria</taxon>
        <taxon>Bacillati</taxon>
        <taxon>Bacillota</taxon>
        <taxon>Clostridia</taxon>
        <taxon>Lachnospirales</taxon>
        <taxon>Lachnospiraceae</taxon>
        <taxon>Pseudobutyrivibrio</taxon>
    </lineage>
</organism>
<dbReference type="InterPro" id="IPR007197">
    <property type="entry name" value="rSAM"/>
</dbReference>
<keyword evidence="4" id="KW-0479">Metal-binding</keyword>
<sequence>MVREFVLQWHISESCNLKCLHCYQEGHVPVSLNSEQLFDILNQYRQLLKEQKIKGHINITGGEPLCSPHFFELLEEFKKDRDLYSFSILTNGTLITDEIAKRIASYGPEYVQVSLEGSKKTNDYIRGKGVYSKVAKAVKLLKKYNVYVSLSFTATALNYKELPNVVKFAKRYGVDTVWSDRYIPLNSPEVNLCMNKEQTKEYLYMITRESFALRRQGCKTEVALYRALQFLKTNNLPYSCTAGDTLLTVMENGDLVPCRRMPIVVGNLLEDNMLDLYHNSRVLQGLRDDTPPDDCADCDYCSFCKGGLKCLTYATYGDLNHKDVGCYYD</sequence>
<dbReference type="InterPro" id="IPR050377">
    <property type="entry name" value="Radical_SAM_PqqE_MftC-like"/>
</dbReference>
<evidence type="ECO:0000256" key="1">
    <source>
        <dbReference type="ARBA" id="ARBA00001966"/>
    </source>
</evidence>
<reference evidence="9" key="1">
    <citation type="submission" date="2016-10" db="EMBL/GenBank/DDBJ databases">
        <authorList>
            <person name="Varghese N."/>
        </authorList>
    </citation>
    <scope>NUCLEOTIDE SEQUENCE [LARGE SCALE GENOMIC DNA]</scope>
    <source>
        <strain evidence="9">ACV-9</strain>
    </source>
</reference>
<dbReference type="AlphaFoldDB" id="A0A1H7IGY5"/>
<evidence type="ECO:0000259" key="7">
    <source>
        <dbReference type="PROSITE" id="PS51918"/>
    </source>
</evidence>
<dbReference type="RefSeq" id="WP_074790466.1">
    <property type="nucleotide sequence ID" value="NZ_FNZX01000007.1"/>
</dbReference>
<dbReference type="InterPro" id="IPR006638">
    <property type="entry name" value="Elp3/MiaA/NifB-like_rSAM"/>
</dbReference>
<keyword evidence="6" id="KW-0411">Iron-sulfur</keyword>
<evidence type="ECO:0000256" key="3">
    <source>
        <dbReference type="ARBA" id="ARBA00022691"/>
    </source>
</evidence>
<dbReference type="InterPro" id="IPR058240">
    <property type="entry name" value="rSAM_sf"/>
</dbReference>
<gene>
    <name evidence="8" type="ORF">SAMN02910377_01365</name>
</gene>
<accession>A0A1H7IGY5</accession>
<dbReference type="GO" id="GO:0046872">
    <property type="term" value="F:metal ion binding"/>
    <property type="evidence" value="ECO:0007669"/>
    <property type="project" value="UniProtKB-KW"/>
</dbReference>
<dbReference type="Pfam" id="PF04055">
    <property type="entry name" value="Radical_SAM"/>
    <property type="match status" value="1"/>
</dbReference>
<comment type="cofactor">
    <cofactor evidence="1">
        <name>[4Fe-4S] cluster</name>
        <dbReference type="ChEBI" id="CHEBI:49883"/>
    </cofactor>
</comment>
<keyword evidence="5" id="KW-0408">Iron</keyword>
<name>A0A1H7IGY5_9FIRM</name>
<dbReference type="SUPFAM" id="SSF102114">
    <property type="entry name" value="Radical SAM enzymes"/>
    <property type="match status" value="1"/>
</dbReference>
<keyword evidence="9" id="KW-1185">Reference proteome</keyword>
<dbReference type="PIRSF" id="PIRSF037420">
    <property type="entry name" value="PQQ_syn_pqqE"/>
    <property type="match status" value="1"/>
</dbReference>
<dbReference type="SFLD" id="SFLDG01386">
    <property type="entry name" value="main_SPASM_domain-containing"/>
    <property type="match status" value="1"/>
</dbReference>
<evidence type="ECO:0000256" key="2">
    <source>
        <dbReference type="ARBA" id="ARBA00022485"/>
    </source>
</evidence>
<dbReference type="GO" id="GO:0003824">
    <property type="term" value="F:catalytic activity"/>
    <property type="evidence" value="ECO:0007669"/>
    <property type="project" value="InterPro"/>
</dbReference>
<dbReference type="CDD" id="cd01335">
    <property type="entry name" value="Radical_SAM"/>
    <property type="match status" value="1"/>
</dbReference>
<dbReference type="SFLD" id="SFLDS00029">
    <property type="entry name" value="Radical_SAM"/>
    <property type="match status" value="1"/>
</dbReference>
<dbReference type="GO" id="GO:0051539">
    <property type="term" value="F:4 iron, 4 sulfur cluster binding"/>
    <property type="evidence" value="ECO:0007669"/>
    <property type="project" value="UniProtKB-KW"/>
</dbReference>
<feature type="domain" description="Radical SAM core" evidence="7">
    <location>
        <begin position="1"/>
        <end position="214"/>
    </location>
</feature>
<dbReference type="PANTHER" id="PTHR11228:SF7">
    <property type="entry name" value="PQQA PEPTIDE CYCLASE"/>
    <property type="match status" value="1"/>
</dbReference>
<keyword evidence="2" id="KW-0004">4Fe-4S</keyword>
<evidence type="ECO:0000256" key="4">
    <source>
        <dbReference type="ARBA" id="ARBA00022723"/>
    </source>
</evidence>
<proteinExistence type="predicted"/>